<dbReference type="NCBIfam" id="TIGR00778">
    <property type="entry name" value="ahpD_dom"/>
    <property type="match status" value="1"/>
</dbReference>
<dbReference type="InterPro" id="IPR004675">
    <property type="entry name" value="AhpD_core"/>
</dbReference>
<dbReference type="AlphaFoldDB" id="A0A2K1QE04"/>
<dbReference type="PANTHER" id="PTHR34846:SF10">
    <property type="entry name" value="CYTOPLASMIC PROTEIN"/>
    <property type="match status" value="1"/>
</dbReference>
<dbReference type="Gene3D" id="1.20.1290.10">
    <property type="entry name" value="AhpD-like"/>
    <property type="match status" value="1"/>
</dbReference>
<dbReference type="InterPro" id="IPR003779">
    <property type="entry name" value="CMD-like"/>
</dbReference>
<dbReference type="EMBL" id="NWUO01000001">
    <property type="protein sequence ID" value="PNS13261.1"/>
    <property type="molecule type" value="Genomic_DNA"/>
</dbReference>
<evidence type="ECO:0000259" key="1">
    <source>
        <dbReference type="Pfam" id="PF02627"/>
    </source>
</evidence>
<protein>
    <submittedName>
        <fullName evidence="2">Alkylhydroperoxidase</fullName>
    </submittedName>
</protein>
<evidence type="ECO:0000313" key="3">
    <source>
        <dbReference type="Proteomes" id="UP000236345"/>
    </source>
</evidence>
<keyword evidence="3" id="KW-1185">Reference proteome</keyword>
<reference evidence="3" key="1">
    <citation type="submission" date="2017-09" db="EMBL/GenBank/DDBJ databases">
        <authorList>
            <person name="Palmer M."/>
            <person name="Steenkamp E.T."/>
            <person name="Coetzee M.P."/>
            <person name="Avontuur J.R."/>
            <person name="Van Zyl E."/>
            <person name="Chan W.-Y."/>
            <person name="Blom J."/>
            <person name="Venter S.N."/>
        </authorList>
    </citation>
    <scope>NUCLEOTIDE SEQUENCE [LARGE SCALE GENOMIC DNA]</scope>
    <source>
        <strain evidence="3">QC88-366</strain>
    </source>
</reference>
<name>A0A2K1QE04_9GAMM</name>
<comment type="caution">
    <text evidence="2">The sequence shown here is derived from an EMBL/GenBank/DDBJ whole genome shotgun (WGS) entry which is preliminary data.</text>
</comment>
<dbReference type="GO" id="GO:0051920">
    <property type="term" value="F:peroxiredoxin activity"/>
    <property type="evidence" value="ECO:0007669"/>
    <property type="project" value="InterPro"/>
</dbReference>
<keyword evidence="2" id="KW-0560">Oxidoreductase</keyword>
<proteinExistence type="predicted"/>
<dbReference type="Proteomes" id="UP000236345">
    <property type="component" value="Unassembled WGS sequence"/>
</dbReference>
<dbReference type="SUPFAM" id="SSF69118">
    <property type="entry name" value="AhpD-like"/>
    <property type="match status" value="1"/>
</dbReference>
<evidence type="ECO:0000313" key="2">
    <source>
        <dbReference type="EMBL" id="PNS13261.1"/>
    </source>
</evidence>
<dbReference type="RefSeq" id="WP_103057814.1">
    <property type="nucleotide sequence ID" value="NZ_BSOF01000014.1"/>
</dbReference>
<accession>A0A2K1QE04</accession>
<sequence>MSARVNHFKTVPALIKTLTSMTMASHATSIDLTIKDLIDIRASQMNGCAFCLDMHVKQAKNNGERELRIYHLPIWRESPLFTAKEKAALALTEALTRVTEHGVTEEIYRSTQEHFSEAEISELTFAIALINSWNRMQLLSQMEPGALDSAYGLERANLK</sequence>
<dbReference type="InterPro" id="IPR029032">
    <property type="entry name" value="AhpD-like"/>
</dbReference>
<gene>
    <name evidence="2" type="ORF">COO59_00050</name>
</gene>
<feature type="domain" description="Carboxymuconolactone decarboxylase-like" evidence="1">
    <location>
        <begin position="12"/>
        <end position="93"/>
    </location>
</feature>
<dbReference type="Pfam" id="PF02627">
    <property type="entry name" value="CMD"/>
    <property type="match status" value="1"/>
</dbReference>
<dbReference type="PANTHER" id="PTHR34846">
    <property type="entry name" value="4-CARBOXYMUCONOLACTONE DECARBOXYLASE FAMILY PROTEIN (AFU_ORTHOLOGUE AFUA_6G11590)"/>
    <property type="match status" value="1"/>
</dbReference>
<dbReference type="OrthoDB" id="9801997at2"/>
<organism evidence="2 3">
    <name type="scientific">Mixta theicola</name>
    <dbReference type="NCBI Taxonomy" id="1458355"/>
    <lineage>
        <taxon>Bacteria</taxon>
        <taxon>Pseudomonadati</taxon>
        <taxon>Pseudomonadota</taxon>
        <taxon>Gammaproteobacteria</taxon>
        <taxon>Enterobacterales</taxon>
        <taxon>Erwiniaceae</taxon>
        <taxon>Mixta</taxon>
    </lineage>
</organism>
<keyword evidence="2" id="KW-0575">Peroxidase</keyword>